<accession>A0A370D8C5</accession>
<evidence type="ECO:0000313" key="2">
    <source>
        <dbReference type="Proteomes" id="UP000255508"/>
    </source>
</evidence>
<dbReference type="AlphaFoldDB" id="A0A370D8C5"/>
<sequence>MAGLSREHIERAVPLGSSSYYIIRFSPAPYHNDLTHLFAWRRELTNIPLECSDPGVAKTRLQWWREEIKKSVNGNARHPVAIALSETINTHKLPEPLFQEIADNIENDIEKASMAEWEDLHLYCLSHGGNFAELLSHTTGCNETYKTTIRQIGAYVTRVNLLRNLGADLRRGHCLLPDSLLRQHQLRPEQLLQSQSRARSREALQTLSDTATRWRIEALESLPTTQPPTSLRPALNQLALAQRLHAVLETDGFNVVDGRTHLTPLQKLWTAWRAVKGER</sequence>
<dbReference type="SUPFAM" id="SSF48576">
    <property type="entry name" value="Terpenoid synthases"/>
    <property type="match status" value="1"/>
</dbReference>
<dbReference type="PANTHER" id="PTHR31480">
    <property type="entry name" value="BIFUNCTIONAL LYCOPENE CYCLASE/PHYTOENE SYNTHASE"/>
    <property type="match status" value="1"/>
</dbReference>
<dbReference type="InterPro" id="IPR002060">
    <property type="entry name" value="Squ/phyt_synthse"/>
</dbReference>
<dbReference type="Proteomes" id="UP000255508">
    <property type="component" value="Unassembled WGS sequence"/>
</dbReference>
<dbReference type="EMBL" id="QFXD01000334">
    <property type="protein sequence ID" value="RDH80850.1"/>
    <property type="molecule type" value="Genomic_DNA"/>
</dbReference>
<dbReference type="GO" id="GO:0016765">
    <property type="term" value="F:transferase activity, transferring alkyl or aryl (other than methyl) groups"/>
    <property type="evidence" value="ECO:0007669"/>
    <property type="project" value="UniProtKB-ARBA"/>
</dbReference>
<name>A0A370D8C5_9GAMM</name>
<evidence type="ECO:0000313" key="1">
    <source>
        <dbReference type="EMBL" id="RDH80850.1"/>
    </source>
</evidence>
<gene>
    <name evidence="1" type="ORF">DIZ79_18805</name>
</gene>
<proteinExistence type="predicted"/>
<dbReference type="Gene3D" id="1.10.600.10">
    <property type="entry name" value="Farnesyl Diphosphate Synthase"/>
    <property type="match status" value="1"/>
</dbReference>
<organism evidence="1 2">
    <name type="scientific">endosymbiont of Lamellibrachia luymesi</name>
    <dbReference type="NCBI Taxonomy" id="2200907"/>
    <lineage>
        <taxon>Bacteria</taxon>
        <taxon>Pseudomonadati</taxon>
        <taxon>Pseudomonadota</taxon>
        <taxon>Gammaproteobacteria</taxon>
        <taxon>sulfur-oxidizing symbionts</taxon>
    </lineage>
</organism>
<dbReference type="Pfam" id="PF00494">
    <property type="entry name" value="SQS_PSY"/>
    <property type="match status" value="1"/>
</dbReference>
<evidence type="ECO:0008006" key="3">
    <source>
        <dbReference type="Google" id="ProtNLM"/>
    </source>
</evidence>
<reference evidence="1 2" key="1">
    <citation type="journal article" date="2018" name="ISME J.">
        <title>Endosymbiont genomes yield clues of tubeworm success.</title>
        <authorList>
            <person name="Li Y."/>
            <person name="Liles M.R."/>
            <person name="Halanych K.M."/>
        </authorList>
    </citation>
    <scope>NUCLEOTIDE SEQUENCE [LARGE SCALE GENOMIC DNA]</scope>
    <source>
        <strain evidence="1">A1422</strain>
    </source>
</reference>
<dbReference type="InterPro" id="IPR008949">
    <property type="entry name" value="Isoprenoid_synthase_dom_sf"/>
</dbReference>
<protein>
    <recommendedName>
        <fullName evidence="3">Squalene synthase HpnD</fullName>
    </recommendedName>
</protein>
<comment type="caution">
    <text evidence="1">The sequence shown here is derived from an EMBL/GenBank/DDBJ whole genome shotgun (WGS) entry which is preliminary data.</text>
</comment>